<sequence>MRFLSFCLAFALSLATGCSGGNSKPPATVLSQTGRQSVLIEGVSIVYHVHGSGPVVFAHPGGPGAEWSYLRMPEVEKVATVVYIEPMGSGASGNLPDPNGYTFARYAAFVDGVRAHLGVDRFVLLGHSHGGFVAQTYALAYPEHLRGLILYDTSPTTGAEWQKDVESNLKWFEHEPWFAEAKAGLAQETSVKTDDEMTAVFRREMPLYFADWTGRQKEYEPLRAQVRFAVAPTKSGVDPSAPADVGVTNLFDVRPRLGEIKAPTLVIVGTKDFICSRRWANALHEGIHGSNLVVLEKSGHMGHIEEPRAHARAIAEFLASLPP</sequence>
<evidence type="ECO:0000259" key="2">
    <source>
        <dbReference type="Pfam" id="PF00561"/>
    </source>
</evidence>
<dbReference type="Pfam" id="PF00561">
    <property type="entry name" value="Abhydrolase_1"/>
    <property type="match status" value="1"/>
</dbReference>
<feature type="chain" id="PRO_5046252793" evidence="1">
    <location>
        <begin position="21"/>
        <end position="323"/>
    </location>
</feature>
<dbReference type="PANTHER" id="PTHR43798">
    <property type="entry name" value="MONOACYLGLYCEROL LIPASE"/>
    <property type="match status" value="1"/>
</dbReference>
<dbReference type="GO" id="GO:0016787">
    <property type="term" value="F:hydrolase activity"/>
    <property type="evidence" value="ECO:0007669"/>
    <property type="project" value="UniProtKB-KW"/>
</dbReference>
<reference evidence="3 4" key="1">
    <citation type="submission" date="2021-12" db="EMBL/GenBank/DDBJ databases">
        <title>Discovery of the Pendulisporaceae a myxobacterial family with distinct sporulation behavior and unique specialized metabolism.</title>
        <authorList>
            <person name="Garcia R."/>
            <person name="Popoff A."/>
            <person name="Bader C.D."/>
            <person name="Loehr J."/>
            <person name="Walesch S."/>
            <person name="Walt C."/>
            <person name="Boldt J."/>
            <person name="Bunk B."/>
            <person name="Haeckl F.J.F.P.J."/>
            <person name="Gunesch A.P."/>
            <person name="Birkelbach J."/>
            <person name="Nuebel U."/>
            <person name="Pietschmann T."/>
            <person name="Bach T."/>
            <person name="Mueller R."/>
        </authorList>
    </citation>
    <scope>NUCLEOTIDE SEQUENCE [LARGE SCALE GENOMIC DNA]</scope>
    <source>
        <strain evidence="3 4">MSr12523</strain>
    </source>
</reference>
<organism evidence="3 4">
    <name type="scientific">Pendulispora brunnea</name>
    <dbReference type="NCBI Taxonomy" id="2905690"/>
    <lineage>
        <taxon>Bacteria</taxon>
        <taxon>Pseudomonadati</taxon>
        <taxon>Myxococcota</taxon>
        <taxon>Myxococcia</taxon>
        <taxon>Myxococcales</taxon>
        <taxon>Sorangiineae</taxon>
        <taxon>Pendulisporaceae</taxon>
        <taxon>Pendulispora</taxon>
    </lineage>
</organism>
<dbReference type="PANTHER" id="PTHR43798:SF33">
    <property type="entry name" value="HYDROLASE, PUTATIVE (AFU_ORTHOLOGUE AFUA_2G14860)-RELATED"/>
    <property type="match status" value="1"/>
</dbReference>
<dbReference type="EMBL" id="CP089982">
    <property type="protein sequence ID" value="WXA97031.1"/>
    <property type="molecule type" value="Genomic_DNA"/>
</dbReference>
<keyword evidence="3" id="KW-0378">Hydrolase</keyword>
<keyword evidence="1" id="KW-0732">Signal</keyword>
<feature type="signal peptide" evidence="1">
    <location>
        <begin position="1"/>
        <end position="20"/>
    </location>
</feature>
<accession>A0ABZ2KEL0</accession>
<name>A0ABZ2KEL0_9BACT</name>
<dbReference type="PROSITE" id="PS51257">
    <property type="entry name" value="PROKAR_LIPOPROTEIN"/>
    <property type="match status" value="1"/>
</dbReference>
<dbReference type="InterPro" id="IPR029058">
    <property type="entry name" value="AB_hydrolase_fold"/>
</dbReference>
<dbReference type="SUPFAM" id="SSF53474">
    <property type="entry name" value="alpha/beta-Hydrolases"/>
    <property type="match status" value="1"/>
</dbReference>
<evidence type="ECO:0000313" key="4">
    <source>
        <dbReference type="Proteomes" id="UP001379533"/>
    </source>
</evidence>
<protein>
    <submittedName>
        <fullName evidence="3">Alpha/beta hydrolase</fullName>
    </submittedName>
</protein>
<dbReference type="Proteomes" id="UP001379533">
    <property type="component" value="Chromosome"/>
</dbReference>
<dbReference type="Gene3D" id="3.40.50.1820">
    <property type="entry name" value="alpha/beta hydrolase"/>
    <property type="match status" value="1"/>
</dbReference>
<keyword evidence="4" id="KW-1185">Reference proteome</keyword>
<dbReference type="RefSeq" id="WP_394847647.1">
    <property type="nucleotide sequence ID" value="NZ_CP089982.1"/>
</dbReference>
<evidence type="ECO:0000256" key="1">
    <source>
        <dbReference type="SAM" id="SignalP"/>
    </source>
</evidence>
<dbReference type="InterPro" id="IPR000073">
    <property type="entry name" value="AB_hydrolase_1"/>
</dbReference>
<feature type="domain" description="AB hydrolase-1" evidence="2">
    <location>
        <begin position="54"/>
        <end position="307"/>
    </location>
</feature>
<dbReference type="InterPro" id="IPR050266">
    <property type="entry name" value="AB_hydrolase_sf"/>
</dbReference>
<gene>
    <name evidence="3" type="ORF">LZC95_09310</name>
</gene>
<proteinExistence type="predicted"/>
<evidence type="ECO:0000313" key="3">
    <source>
        <dbReference type="EMBL" id="WXA97031.1"/>
    </source>
</evidence>